<gene>
    <name evidence="2" type="ORF">CK820_G0022987</name>
</gene>
<proteinExistence type="predicted"/>
<evidence type="ECO:0000256" key="1">
    <source>
        <dbReference type="SAM" id="MobiDB-lite"/>
    </source>
</evidence>
<name>A0A2J8M8N5_PANTR</name>
<sequence>MRGCAADDIMDPKSLAETQEDHNGGQKQLSPQKVTLY</sequence>
<dbReference type="Gene3D" id="6.20.50.10">
    <property type="match status" value="1"/>
</dbReference>
<protein>
    <submittedName>
        <fullName evidence="2">ITGB2 isoform 19</fullName>
    </submittedName>
</protein>
<feature type="non-terminal residue" evidence="2">
    <location>
        <position position="37"/>
    </location>
</feature>
<feature type="compositionally biased region" description="Polar residues" evidence="1">
    <location>
        <begin position="25"/>
        <end position="37"/>
    </location>
</feature>
<organism evidence="2 3">
    <name type="scientific">Pan troglodytes</name>
    <name type="common">Chimpanzee</name>
    <dbReference type="NCBI Taxonomy" id="9598"/>
    <lineage>
        <taxon>Eukaryota</taxon>
        <taxon>Metazoa</taxon>
        <taxon>Chordata</taxon>
        <taxon>Craniata</taxon>
        <taxon>Vertebrata</taxon>
        <taxon>Euteleostomi</taxon>
        <taxon>Mammalia</taxon>
        <taxon>Eutheria</taxon>
        <taxon>Euarchontoglires</taxon>
        <taxon>Primates</taxon>
        <taxon>Haplorrhini</taxon>
        <taxon>Catarrhini</taxon>
        <taxon>Hominidae</taxon>
        <taxon>Pan</taxon>
    </lineage>
</organism>
<accession>A0A2J8M8N5</accession>
<dbReference type="InterPro" id="IPR015439">
    <property type="entry name" value="Integrin_b-2_sf"/>
</dbReference>
<evidence type="ECO:0000313" key="2">
    <source>
        <dbReference type="EMBL" id="PNI55885.1"/>
    </source>
</evidence>
<dbReference type="AlphaFoldDB" id="A0A2J8M8N5"/>
<reference evidence="2 3" key="1">
    <citation type="submission" date="2017-12" db="EMBL/GenBank/DDBJ databases">
        <title>High-resolution comparative analysis of great ape genomes.</title>
        <authorList>
            <person name="Pollen A."/>
            <person name="Hastie A."/>
            <person name="Hormozdiari F."/>
            <person name="Dougherty M."/>
            <person name="Liu R."/>
            <person name="Chaisson M."/>
            <person name="Hoppe E."/>
            <person name="Hill C."/>
            <person name="Pang A."/>
            <person name="Hillier L."/>
            <person name="Baker C."/>
            <person name="Armstrong J."/>
            <person name="Shendure J."/>
            <person name="Paten B."/>
            <person name="Wilson R."/>
            <person name="Chao H."/>
            <person name="Schneider V."/>
            <person name="Ventura M."/>
            <person name="Kronenberg Z."/>
            <person name="Murali S."/>
            <person name="Gordon D."/>
            <person name="Cantsilieris S."/>
            <person name="Munson K."/>
            <person name="Nelson B."/>
            <person name="Raja A."/>
            <person name="Underwood J."/>
            <person name="Diekhans M."/>
            <person name="Fiddes I."/>
            <person name="Haussler D."/>
            <person name="Eichler E."/>
        </authorList>
    </citation>
    <scope>NUCLEOTIDE SEQUENCE [LARGE SCALE GENOMIC DNA]</scope>
    <source>
        <strain evidence="2">Yerkes chimp pedigree #C0471</strain>
    </source>
</reference>
<comment type="caution">
    <text evidence="2">The sequence shown here is derived from an EMBL/GenBank/DDBJ whole genome shotgun (WGS) entry which is preliminary data.</text>
</comment>
<evidence type="ECO:0000313" key="3">
    <source>
        <dbReference type="Proteomes" id="UP000236370"/>
    </source>
</evidence>
<feature type="region of interest" description="Disordered" evidence="1">
    <location>
        <begin position="1"/>
        <end position="37"/>
    </location>
</feature>
<dbReference type="Proteomes" id="UP000236370">
    <property type="component" value="Unassembled WGS sequence"/>
</dbReference>
<dbReference type="EMBL" id="NBAG03000265">
    <property type="protein sequence ID" value="PNI55885.1"/>
    <property type="molecule type" value="Genomic_DNA"/>
</dbReference>